<name>A0AAE3E5G4_9FIRM</name>
<gene>
    <name evidence="7" type="ORF">LKD48_10905</name>
</gene>
<keyword evidence="4" id="KW-0456">Lyase</keyword>
<dbReference type="AlphaFoldDB" id="A0AAE3E5G4"/>
<dbReference type="GO" id="GO:0008483">
    <property type="term" value="F:transaminase activity"/>
    <property type="evidence" value="ECO:0007669"/>
    <property type="project" value="UniProtKB-KW"/>
</dbReference>
<dbReference type="CDD" id="cd00609">
    <property type="entry name" value="AAT_like"/>
    <property type="match status" value="1"/>
</dbReference>
<protein>
    <recommendedName>
        <fullName evidence="2">cysteine-S-conjugate beta-lyase</fullName>
        <ecNumber evidence="2">4.4.1.13</ecNumber>
    </recommendedName>
</protein>
<dbReference type="InterPro" id="IPR051798">
    <property type="entry name" value="Class-II_PLP-Dep_Aminotrans"/>
</dbReference>
<comment type="caution">
    <text evidence="7">The sequence shown here is derived from an EMBL/GenBank/DDBJ whole genome shotgun (WGS) entry which is preliminary data.</text>
</comment>
<keyword evidence="7" id="KW-0032">Aminotransferase</keyword>
<evidence type="ECO:0000256" key="4">
    <source>
        <dbReference type="ARBA" id="ARBA00023239"/>
    </source>
</evidence>
<dbReference type="Proteomes" id="UP001198200">
    <property type="component" value="Unassembled WGS sequence"/>
</dbReference>
<dbReference type="SUPFAM" id="SSF53383">
    <property type="entry name" value="PLP-dependent transferases"/>
    <property type="match status" value="1"/>
</dbReference>
<dbReference type="InterPro" id="IPR015421">
    <property type="entry name" value="PyrdxlP-dep_Trfase_major"/>
</dbReference>
<dbReference type="PANTHER" id="PTHR43525:SF1">
    <property type="entry name" value="PROTEIN MALY"/>
    <property type="match status" value="1"/>
</dbReference>
<evidence type="ECO:0000313" key="7">
    <source>
        <dbReference type="EMBL" id="MCC2222139.1"/>
    </source>
</evidence>
<evidence type="ECO:0000256" key="2">
    <source>
        <dbReference type="ARBA" id="ARBA00012224"/>
    </source>
</evidence>
<evidence type="ECO:0000256" key="3">
    <source>
        <dbReference type="ARBA" id="ARBA00022898"/>
    </source>
</evidence>
<feature type="domain" description="Aminotransferase class I/classII large" evidence="6">
    <location>
        <begin position="42"/>
        <end position="373"/>
    </location>
</feature>
<evidence type="ECO:0000259" key="6">
    <source>
        <dbReference type="Pfam" id="PF00155"/>
    </source>
</evidence>
<dbReference type="Gene3D" id="3.40.640.10">
    <property type="entry name" value="Type I PLP-dependent aspartate aminotransferase-like (Major domain)"/>
    <property type="match status" value="1"/>
</dbReference>
<evidence type="ECO:0000313" key="8">
    <source>
        <dbReference type="Proteomes" id="UP001198200"/>
    </source>
</evidence>
<keyword evidence="3" id="KW-0663">Pyridoxal phosphate</keyword>
<reference evidence="7 8" key="1">
    <citation type="submission" date="2021-10" db="EMBL/GenBank/DDBJ databases">
        <title>Anaerobic single-cell dispensing facilitates the cultivation of human gut bacteria.</title>
        <authorList>
            <person name="Afrizal A."/>
        </authorList>
    </citation>
    <scope>NUCLEOTIDE SEQUENCE [LARGE SCALE GENOMIC DNA]</scope>
    <source>
        <strain evidence="7 8">CLA-AA-H224</strain>
    </source>
</reference>
<keyword evidence="7" id="KW-0808">Transferase</keyword>
<dbReference type="GO" id="GO:0047804">
    <property type="term" value="F:cysteine-S-conjugate beta-lyase activity"/>
    <property type="evidence" value="ECO:0007669"/>
    <property type="project" value="UniProtKB-EC"/>
</dbReference>
<dbReference type="Pfam" id="PF00155">
    <property type="entry name" value="Aminotran_1_2"/>
    <property type="match status" value="1"/>
</dbReference>
<comment type="similarity">
    <text evidence="5">Belongs to the class-II pyridoxal-phosphate-dependent aminotransferase family. MalY/PatB cystathionine beta-lyase subfamily.</text>
</comment>
<dbReference type="Gene3D" id="3.90.1150.10">
    <property type="entry name" value="Aspartate Aminotransferase, domain 1"/>
    <property type="match status" value="1"/>
</dbReference>
<keyword evidence="8" id="KW-1185">Reference proteome</keyword>
<comment type="cofactor">
    <cofactor evidence="1">
        <name>pyridoxal 5'-phosphate</name>
        <dbReference type="ChEBI" id="CHEBI:597326"/>
    </cofactor>
</comment>
<evidence type="ECO:0000256" key="5">
    <source>
        <dbReference type="ARBA" id="ARBA00037974"/>
    </source>
</evidence>
<dbReference type="InterPro" id="IPR015424">
    <property type="entry name" value="PyrdxlP-dep_Trfase"/>
</dbReference>
<dbReference type="GO" id="GO:0030170">
    <property type="term" value="F:pyridoxal phosphate binding"/>
    <property type="evidence" value="ECO:0007669"/>
    <property type="project" value="InterPro"/>
</dbReference>
<sequence length="395" mass="44383">MEFDFETLVERSGANLKLMMTPPEVVKAGNISLDGAEPDFKSAPVIEEAVIRFAKNGLYGFTLPDEAYKSAVTKWMQMSRKTQIKPEWIVTTLGTIYSLATTIRLVCTDPDDGIIVTTPVYNRYRQAADRLNKRTVECPLLYDSVSGRYQMDFDAIKSAMANPNNKLFVLCNPHNPIGQIWKEKDLVRLAELANRYGVIVYSDEIFADNCYQGLTCPCYLDIKGAKSHAIVATGLGKSFGFTGVNHANIIITDDELRARFTDRRTRDHYGSLDPCVYECVLSAYTRDGKAWVDASNAYVWENMCVLRDYFAKHLPKARVCGGEGAYILWIDWSAYFSSGDELNEFLVKKAHVCLGEGSDYDSPLFTRVCMATPRKCLIRTLESIGEAFSKLGKEK</sequence>
<organism evidence="7 8">
    <name type="scientific">Anthropogastromicrobium aceti</name>
    <dbReference type="NCBI Taxonomy" id="2981768"/>
    <lineage>
        <taxon>Bacteria</taxon>
        <taxon>Bacillati</taxon>
        <taxon>Bacillota</taxon>
        <taxon>Clostridia</taxon>
        <taxon>Lachnospirales</taxon>
        <taxon>Lachnospiraceae</taxon>
        <taxon>Anthropogastromicrobium</taxon>
    </lineage>
</organism>
<evidence type="ECO:0000256" key="1">
    <source>
        <dbReference type="ARBA" id="ARBA00001933"/>
    </source>
</evidence>
<dbReference type="EMBL" id="JAJEQN010000028">
    <property type="protein sequence ID" value="MCC2222139.1"/>
    <property type="molecule type" value="Genomic_DNA"/>
</dbReference>
<dbReference type="InterPro" id="IPR004839">
    <property type="entry name" value="Aminotransferase_I/II_large"/>
</dbReference>
<proteinExistence type="inferred from homology"/>
<accession>A0AAE3E5G4</accession>
<dbReference type="PANTHER" id="PTHR43525">
    <property type="entry name" value="PROTEIN MALY"/>
    <property type="match status" value="1"/>
</dbReference>
<dbReference type="RefSeq" id="WP_308732041.1">
    <property type="nucleotide sequence ID" value="NZ_JAJEQN010000028.1"/>
</dbReference>
<dbReference type="InterPro" id="IPR015422">
    <property type="entry name" value="PyrdxlP-dep_Trfase_small"/>
</dbReference>
<dbReference type="EC" id="4.4.1.13" evidence="2"/>